<dbReference type="AlphaFoldDB" id="A0A5C7AQP2"/>
<dbReference type="RefSeq" id="WP_146889295.1">
    <property type="nucleotide sequence ID" value="NZ_VORX01000001.1"/>
</dbReference>
<sequence>MRKTINTLITLCVVSVLFTACDENAIPEITEPVSDTATYVKFFLHAEDAPEVNFYLDDQKVSSVGSSTSDELQGNKYGSVFPSNAYAIVPSGSFNLYARDLNGNVIATNAVTLDADKHYSAYLGGSMDSYEVFLIEDPLPPLDNVKIYWRFVNTMSSIPFAVDAYAVKAAVAATDDAPAQPVQIISLGKGINYKQAGEYQELATGKYNFRIFESGTEYDVETSTPYIQNTVTVASKGRVYSTQIRGTYKPTPTSKNIDYWRER</sequence>
<comment type="caution">
    <text evidence="3">The sequence shown here is derived from an EMBL/GenBank/DDBJ whole genome shotgun (WGS) entry which is preliminary data.</text>
</comment>
<dbReference type="PROSITE" id="PS51257">
    <property type="entry name" value="PROKAR_LIPOPROTEIN"/>
    <property type="match status" value="1"/>
</dbReference>
<gene>
    <name evidence="3" type="ORF">ES711_02175</name>
</gene>
<dbReference type="Pfam" id="PF14344">
    <property type="entry name" value="DUF4397"/>
    <property type="match status" value="1"/>
</dbReference>
<evidence type="ECO:0000313" key="4">
    <source>
        <dbReference type="Proteomes" id="UP000321734"/>
    </source>
</evidence>
<dbReference type="Proteomes" id="UP000321734">
    <property type="component" value="Unassembled WGS sequence"/>
</dbReference>
<name>A0A5C7AQP2_9FLAO</name>
<feature type="signal peptide" evidence="1">
    <location>
        <begin position="1"/>
        <end position="25"/>
    </location>
</feature>
<organism evidence="3 4">
    <name type="scientific">Gelidibacter salicanalis</name>
    <dbReference type="NCBI Taxonomy" id="291193"/>
    <lineage>
        <taxon>Bacteria</taxon>
        <taxon>Pseudomonadati</taxon>
        <taxon>Bacteroidota</taxon>
        <taxon>Flavobacteriia</taxon>
        <taxon>Flavobacteriales</taxon>
        <taxon>Flavobacteriaceae</taxon>
        <taxon>Gelidibacter</taxon>
    </lineage>
</organism>
<dbReference type="EMBL" id="VORX01000001">
    <property type="protein sequence ID" value="TXE10737.1"/>
    <property type="molecule type" value="Genomic_DNA"/>
</dbReference>
<proteinExistence type="predicted"/>
<dbReference type="InterPro" id="IPR025510">
    <property type="entry name" value="DUF4397"/>
</dbReference>
<evidence type="ECO:0000313" key="3">
    <source>
        <dbReference type="EMBL" id="TXE10737.1"/>
    </source>
</evidence>
<accession>A0A5C7AQP2</accession>
<keyword evidence="4" id="KW-1185">Reference proteome</keyword>
<reference evidence="3 4" key="1">
    <citation type="submission" date="2019-08" db="EMBL/GenBank/DDBJ databases">
        <title>Genome sequence of Gelidibacter salicanalis IC162T.</title>
        <authorList>
            <person name="Bowman J.P."/>
        </authorList>
    </citation>
    <scope>NUCLEOTIDE SEQUENCE [LARGE SCALE GENOMIC DNA]</scope>
    <source>
        <strain evidence="3 4">IC162</strain>
    </source>
</reference>
<feature type="domain" description="DUF4397" evidence="2">
    <location>
        <begin position="39"/>
        <end position="159"/>
    </location>
</feature>
<dbReference type="OrthoDB" id="941956at2"/>
<feature type="chain" id="PRO_5023070870" evidence="1">
    <location>
        <begin position="26"/>
        <end position="263"/>
    </location>
</feature>
<evidence type="ECO:0000256" key="1">
    <source>
        <dbReference type="SAM" id="SignalP"/>
    </source>
</evidence>
<evidence type="ECO:0000259" key="2">
    <source>
        <dbReference type="Pfam" id="PF14344"/>
    </source>
</evidence>
<protein>
    <submittedName>
        <fullName evidence="3">DUF4397 domain-containing protein</fullName>
    </submittedName>
</protein>
<keyword evidence="1" id="KW-0732">Signal</keyword>